<sequence length="149" mass="17175">KNGIQDLRKVISNFFVNYIEGQEFLDLTQEELQDGLELGPAKRIVKLINKIKGENVKTHHVSQVICEMISADLHVHDEIKVFGVLTDLNETWSIYWIEGKHIKTLTLNSRETSENSSKMDIGGFPKIQRTKFKYMYGSPNDDIEEMNSM</sequence>
<feature type="non-terminal residue" evidence="1">
    <location>
        <position position="1"/>
    </location>
</feature>
<proteinExistence type="predicted"/>
<comment type="caution">
    <text evidence="1">The sequence shown here is derived from an EMBL/GenBank/DDBJ whole genome shotgun (WGS) entry which is preliminary data.</text>
</comment>
<keyword evidence="2" id="KW-1185">Reference proteome</keyword>
<gene>
    <name evidence="1" type="ORF">GMARGA_LOCUS21748</name>
</gene>
<evidence type="ECO:0000313" key="1">
    <source>
        <dbReference type="EMBL" id="CAG8794277.1"/>
    </source>
</evidence>
<evidence type="ECO:0000313" key="2">
    <source>
        <dbReference type="Proteomes" id="UP000789901"/>
    </source>
</evidence>
<dbReference type="InterPro" id="IPR013761">
    <property type="entry name" value="SAM/pointed_sf"/>
</dbReference>
<dbReference type="Proteomes" id="UP000789901">
    <property type="component" value="Unassembled WGS sequence"/>
</dbReference>
<reference evidence="1 2" key="1">
    <citation type="submission" date="2021-06" db="EMBL/GenBank/DDBJ databases">
        <authorList>
            <person name="Kallberg Y."/>
            <person name="Tangrot J."/>
            <person name="Rosling A."/>
        </authorList>
    </citation>
    <scope>NUCLEOTIDE SEQUENCE [LARGE SCALE GENOMIC DNA]</scope>
    <source>
        <strain evidence="1 2">120-4 pot B 10/14</strain>
    </source>
</reference>
<accession>A0ABN7VR88</accession>
<organism evidence="1 2">
    <name type="scientific">Gigaspora margarita</name>
    <dbReference type="NCBI Taxonomy" id="4874"/>
    <lineage>
        <taxon>Eukaryota</taxon>
        <taxon>Fungi</taxon>
        <taxon>Fungi incertae sedis</taxon>
        <taxon>Mucoromycota</taxon>
        <taxon>Glomeromycotina</taxon>
        <taxon>Glomeromycetes</taxon>
        <taxon>Diversisporales</taxon>
        <taxon>Gigasporaceae</taxon>
        <taxon>Gigaspora</taxon>
    </lineage>
</organism>
<protein>
    <submittedName>
        <fullName evidence="1">5700_t:CDS:1</fullName>
    </submittedName>
</protein>
<name>A0ABN7VR88_GIGMA</name>
<dbReference type="Gene3D" id="1.10.150.50">
    <property type="entry name" value="Transcription Factor, Ets-1"/>
    <property type="match status" value="1"/>
</dbReference>
<dbReference type="CDD" id="cd09487">
    <property type="entry name" value="SAM_superfamily"/>
    <property type="match status" value="1"/>
</dbReference>
<dbReference type="EMBL" id="CAJVQB010020370">
    <property type="protein sequence ID" value="CAG8794277.1"/>
    <property type="molecule type" value="Genomic_DNA"/>
</dbReference>